<dbReference type="AlphaFoldDB" id="A0AA35JQ10"/>
<evidence type="ECO:0008006" key="5">
    <source>
        <dbReference type="Google" id="ProtNLM"/>
    </source>
</evidence>
<protein>
    <recommendedName>
        <fullName evidence="5">Protein tyrosine phosphatase receptor type C associated protein</fullName>
    </recommendedName>
</protein>
<feature type="compositionally biased region" description="Acidic residues" evidence="1">
    <location>
        <begin position="173"/>
        <end position="183"/>
    </location>
</feature>
<proteinExistence type="predicted"/>
<keyword evidence="2" id="KW-1133">Transmembrane helix</keyword>
<evidence type="ECO:0000313" key="3">
    <source>
        <dbReference type="EMBL" id="CAI5762899.1"/>
    </source>
</evidence>
<feature type="compositionally biased region" description="Acidic residues" evidence="1">
    <location>
        <begin position="195"/>
        <end position="209"/>
    </location>
</feature>
<keyword evidence="4" id="KW-1185">Reference proteome</keyword>
<feature type="transmembrane region" description="Helical" evidence="2">
    <location>
        <begin position="105"/>
        <end position="125"/>
    </location>
</feature>
<reference evidence="3" key="1">
    <citation type="submission" date="2022-12" db="EMBL/GenBank/DDBJ databases">
        <authorList>
            <person name="Alioto T."/>
            <person name="Alioto T."/>
            <person name="Gomez Garrido J."/>
        </authorList>
    </citation>
    <scope>NUCLEOTIDE SEQUENCE</scope>
</reference>
<feature type="compositionally biased region" description="Basic and acidic residues" evidence="1">
    <location>
        <begin position="210"/>
        <end position="227"/>
    </location>
</feature>
<dbReference type="EMBL" id="OX395126">
    <property type="protein sequence ID" value="CAI5762899.1"/>
    <property type="molecule type" value="Genomic_DNA"/>
</dbReference>
<feature type="compositionally biased region" description="Polar residues" evidence="1">
    <location>
        <begin position="1"/>
        <end position="12"/>
    </location>
</feature>
<feature type="transmembrane region" description="Helical" evidence="2">
    <location>
        <begin position="65"/>
        <end position="85"/>
    </location>
</feature>
<keyword evidence="2" id="KW-0812">Transmembrane</keyword>
<feature type="region of interest" description="Disordered" evidence="1">
    <location>
        <begin position="157"/>
        <end position="244"/>
    </location>
</feature>
<evidence type="ECO:0000313" key="4">
    <source>
        <dbReference type="Proteomes" id="UP001178461"/>
    </source>
</evidence>
<feature type="region of interest" description="Disordered" evidence="1">
    <location>
        <begin position="1"/>
        <end position="42"/>
    </location>
</feature>
<dbReference type="PANTHER" id="PTHR15312:SF1">
    <property type="entry name" value="PROTEIN TYROSINE PHOSPHATASE RECEPTOR TYPE C-ASSOCIATED PROTEIN"/>
    <property type="match status" value="1"/>
</dbReference>
<dbReference type="InterPro" id="IPR016553">
    <property type="entry name" value="PTPRCAP"/>
</dbReference>
<name>A0AA35JQ10_9SAUR</name>
<gene>
    <name evidence="3" type="ORF">PODLI_1B019064</name>
</gene>
<accession>A0AA35JQ10</accession>
<evidence type="ECO:0000256" key="2">
    <source>
        <dbReference type="SAM" id="Phobius"/>
    </source>
</evidence>
<dbReference type="Pfam" id="PF15713">
    <property type="entry name" value="PTPRCAP"/>
    <property type="match status" value="1"/>
</dbReference>
<dbReference type="PANTHER" id="PTHR15312">
    <property type="entry name" value="PROTEIN TYROSINE PHOSPHATASE RECEPTOR TYPE C-ASSOCIATED PROTEIN"/>
    <property type="match status" value="1"/>
</dbReference>
<dbReference type="Proteomes" id="UP001178461">
    <property type="component" value="Chromosome 1"/>
</dbReference>
<organism evidence="3 4">
    <name type="scientific">Podarcis lilfordi</name>
    <name type="common">Lilford's wall lizard</name>
    <dbReference type="NCBI Taxonomy" id="74358"/>
    <lineage>
        <taxon>Eukaryota</taxon>
        <taxon>Metazoa</taxon>
        <taxon>Chordata</taxon>
        <taxon>Craniata</taxon>
        <taxon>Vertebrata</taxon>
        <taxon>Euteleostomi</taxon>
        <taxon>Lepidosauria</taxon>
        <taxon>Squamata</taxon>
        <taxon>Bifurcata</taxon>
        <taxon>Unidentata</taxon>
        <taxon>Episquamata</taxon>
        <taxon>Laterata</taxon>
        <taxon>Lacertibaenia</taxon>
        <taxon>Lacertidae</taxon>
        <taxon>Podarcis</taxon>
    </lineage>
</organism>
<evidence type="ECO:0000256" key="1">
    <source>
        <dbReference type="SAM" id="MobiDB-lite"/>
    </source>
</evidence>
<keyword evidence="2" id="KW-0472">Membrane</keyword>
<sequence>MRSKQTQESATVHSIGPESLVNKGEEQRQETSLRHPQSAHTGPLLAKFHFPPGYMQCSRAKSTPLLTMRPQFVHALSALLLLFPGKAMGAAPEGGGGRGKSSDDIVVSFLVCLLLLLLLLLFLAWRRLSRNSGGRYHPQRLLRGLVLRWQGLWGGELPEEPLQGHQDKKLGDEESGEEQPIDVGDEREQEQLLQGEDEEKTEEEEEEEKQEASKEKADPEPAEDKAVQEASEEEGAPKATESSAGALLSDLHSFSGTAAWEDPGKQLHVTAL</sequence>
<feature type="compositionally biased region" description="Basic and acidic residues" evidence="1">
    <location>
        <begin position="23"/>
        <end position="33"/>
    </location>
</feature>